<proteinExistence type="predicted"/>
<reference evidence="2" key="1">
    <citation type="submission" date="2018-06" db="EMBL/GenBank/DDBJ databases">
        <title>Paenibacillus xerothermodurans sp. nov. an extremely dry heat resistant spore forming bacterium isolated from the soil of Cape Canaveral, Florida.</title>
        <authorList>
            <person name="Seuylemezian A."/>
            <person name="Kaur N."/>
            <person name="Patil P."/>
            <person name="Patil P."/>
            <person name="Mayilraj S."/>
            <person name="Vaishampayan P."/>
        </authorList>
    </citation>
    <scope>NUCLEOTIDE SEQUENCE [LARGE SCALE GENOMIC DNA]</scope>
    <source>
        <strain evidence="2">ATCC 27380</strain>
    </source>
</reference>
<evidence type="ECO:0000313" key="2">
    <source>
        <dbReference type="EMBL" id="PZE22222.1"/>
    </source>
</evidence>
<accession>A0A2W1P3D9</accession>
<gene>
    <name evidence="2" type="ORF">CBW46_006775</name>
</gene>
<feature type="region of interest" description="Disordered" evidence="1">
    <location>
        <begin position="39"/>
        <end position="63"/>
    </location>
</feature>
<dbReference type="RefSeq" id="WP_089199366.1">
    <property type="nucleotide sequence ID" value="NZ_NHRJ02000002.1"/>
</dbReference>
<keyword evidence="3" id="KW-1185">Reference proteome</keyword>
<organism evidence="2 3">
    <name type="scientific">Paenibacillus xerothermodurans</name>
    <dbReference type="NCBI Taxonomy" id="1977292"/>
    <lineage>
        <taxon>Bacteria</taxon>
        <taxon>Bacillati</taxon>
        <taxon>Bacillota</taxon>
        <taxon>Bacilli</taxon>
        <taxon>Bacillales</taxon>
        <taxon>Paenibacillaceae</taxon>
        <taxon>Paenibacillus</taxon>
    </lineage>
</organism>
<dbReference type="EMBL" id="NHRJ02000002">
    <property type="protein sequence ID" value="PZE22222.1"/>
    <property type="molecule type" value="Genomic_DNA"/>
</dbReference>
<protein>
    <submittedName>
        <fullName evidence="2">DUF3886 domain-containing protein</fullName>
    </submittedName>
</protein>
<sequence length="86" mass="9969">MAHKKSRAHAAKPAAQEKAATLKDLLNPDVLNKLKEQSEQLKTEEQGRREAQRAHAEAARKAEQKRLDNDFEYLLNNSNVDWRKYK</sequence>
<dbReference type="Proteomes" id="UP000214746">
    <property type="component" value="Unassembled WGS sequence"/>
</dbReference>
<evidence type="ECO:0000313" key="3">
    <source>
        <dbReference type="Proteomes" id="UP000214746"/>
    </source>
</evidence>
<dbReference type="AlphaFoldDB" id="A0A2W1P3D9"/>
<feature type="compositionally biased region" description="Basic residues" evidence="1">
    <location>
        <begin position="1"/>
        <end position="10"/>
    </location>
</feature>
<comment type="caution">
    <text evidence="2">The sequence shown here is derived from an EMBL/GenBank/DDBJ whole genome shotgun (WGS) entry which is preliminary data.</text>
</comment>
<evidence type="ECO:0000256" key="1">
    <source>
        <dbReference type="SAM" id="MobiDB-lite"/>
    </source>
</evidence>
<feature type="region of interest" description="Disordered" evidence="1">
    <location>
        <begin position="1"/>
        <end position="23"/>
    </location>
</feature>
<dbReference type="InterPro" id="IPR024980">
    <property type="entry name" value="DUF3886"/>
</dbReference>
<dbReference type="Pfam" id="PF13025">
    <property type="entry name" value="DUF3886"/>
    <property type="match status" value="1"/>
</dbReference>
<name>A0A2W1P3D9_PAEXE</name>